<dbReference type="Gene3D" id="4.10.60.10">
    <property type="entry name" value="Zinc finger, CCHC-type"/>
    <property type="match status" value="1"/>
</dbReference>
<dbReference type="AlphaFoldDB" id="A0A0C2JLZ3"/>
<dbReference type="OrthoDB" id="6496131at2759"/>
<dbReference type="SUPFAM" id="SSF57756">
    <property type="entry name" value="Retrovirus zinc finger-like domains"/>
    <property type="match status" value="1"/>
</dbReference>
<feature type="domain" description="CCHC-type" evidence="1">
    <location>
        <begin position="218"/>
        <end position="234"/>
    </location>
</feature>
<dbReference type="InterPro" id="IPR050951">
    <property type="entry name" value="Retrovirus_Pol_polyprotein"/>
</dbReference>
<evidence type="ECO:0000313" key="2">
    <source>
        <dbReference type="EMBL" id="KII70398.1"/>
    </source>
</evidence>
<dbReference type="GO" id="GO:0008270">
    <property type="term" value="F:zinc ion binding"/>
    <property type="evidence" value="ECO:0007669"/>
    <property type="project" value="InterPro"/>
</dbReference>
<dbReference type="Proteomes" id="UP000031668">
    <property type="component" value="Unassembled WGS sequence"/>
</dbReference>
<name>A0A0C2JLZ3_THEKT</name>
<dbReference type="EMBL" id="JWZT01002083">
    <property type="protein sequence ID" value="KII70398.1"/>
    <property type="molecule type" value="Genomic_DNA"/>
</dbReference>
<sequence>MDKDATFEILEQFNTENGSLTEYMQRFRLWAALNDIPPEKQTAFLFCVIGSDACSTLWLVAGKDEIGDMSIDEIEKRGSTYFCHPGMTIVSRFRFRRCVQGPNESIREYSLKLLKASERCNFEEFKDSALLDAFILGVNDPKGKIKDALFMREELTFKEAVNIATIIMEVEKANEMKKTAEAAQLVSGQIANQTKNGTCKTCGSVDHTRNKCPHINARCTFCNRNGHTQNVCRSKN</sequence>
<dbReference type="PANTHER" id="PTHR37984:SF9">
    <property type="entry name" value="INTEGRASE CATALYTIC DOMAIN-CONTAINING PROTEIN"/>
    <property type="match status" value="1"/>
</dbReference>
<dbReference type="SMART" id="SM00343">
    <property type="entry name" value="ZnF_C2HC"/>
    <property type="match status" value="2"/>
</dbReference>
<dbReference type="InterPro" id="IPR001878">
    <property type="entry name" value="Znf_CCHC"/>
</dbReference>
<feature type="domain" description="CCHC-type" evidence="1">
    <location>
        <begin position="198"/>
        <end position="214"/>
    </location>
</feature>
<evidence type="ECO:0000313" key="3">
    <source>
        <dbReference type="Proteomes" id="UP000031668"/>
    </source>
</evidence>
<accession>A0A0C2JLZ3</accession>
<proteinExistence type="predicted"/>
<dbReference type="PANTHER" id="PTHR37984">
    <property type="entry name" value="PROTEIN CBG26694"/>
    <property type="match status" value="1"/>
</dbReference>
<comment type="caution">
    <text evidence="2">The sequence shown here is derived from an EMBL/GenBank/DDBJ whole genome shotgun (WGS) entry which is preliminary data.</text>
</comment>
<reference evidence="2 3" key="1">
    <citation type="journal article" date="2014" name="Genome Biol. Evol.">
        <title>The genome of the myxosporean Thelohanellus kitauei shows adaptations to nutrient acquisition within its fish host.</title>
        <authorList>
            <person name="Yang Y."/>
            <person name="Xiong J."/>
            <person name="Zhou Z."/>
            <person name="Huo F."/>
            <person name="Miao W."/>
            <person name="Ran C."/>
            <person name="Liu Y."/>
            <person name="Zhang J."/>
            <person name="Feng J."/>
            <person name="Wang M."/>
            <person name="Wang M."/>
            <person name="Wang L."/>
            <person name="Yao B."/>
        </authorList>
    </citation>
    <scope>NUCLEOTIDE SEQUENCE [LARGE SCALE GENOMIC DNA]</scope>
    <source>
        <strain evidence="2">Wuqing</strain>
    </source>
</reference>
<gene>
    <name evidence="2" type="ORF">RF11_00183</name>
</gene>
<dbReference type="GO" id="GO:0003676">
    <property type="term" value="F:nucleic acid binding"/>
    <property type="evidence" value="ECO:0007669"/>
    <property type="project" value="InterPro"/>
</dbReference>
<protein>
    <recommendedName>
        <fullName evidence="1">CCHC-type domain-containing protein</fullName>
    </recommendedName>
</protein>
<dbReference type="InterPro" id="IPR036875">
    <property type="entry name" value="Znf_CCHC_sf"/>
</dbReference>
<dbReference type="OMA" id="PHINARC"/>
<keyword evidence="3" id="KW-1185">Reference proteome</keyword>
<evidence type="ECO:0000259" key="1">
    <source>
        <dbReference type="SMART" id="SM00343"/>
    </source>
</evidence>
<organism evidence="2 3">
    <name type="scientific">Thelohanellus kitauei</name>
    <name type="common">Myxosporean</name>
    <dbReference type="NCBI Taxonomy" id="669202"/>
    <lineage>
        <taxon>Eukaryota</taxon>
        <taxon>Metazoa</taxon>
        <taxon>Cnidaria</taxon>
        <taxon>Myxozoa</taxon>
        <taxon>Myxosporea</taxon>
        <taxon>Bivalvulida</taxon>
        <taxon>Platysporina</taxon>
        <taxon>Myxobolidae</taxon>
        <taxon>Thelohanellus</taxon>
    </lineage>
</organism>